<reference evidence="3" key="1">
    <citation type="submission" date="2017-02" db="UniProtKB">
        <authorList>
            <consortium name="WormBaseParasite"/>
        </authorList>
    </citation>
    <scope>IDENTIFICATION</scope>
</reference>
<evidence type="ECO:0000313" key="2">
    <source>
        <dbReference type="Proteomes" id="UP000038045"/>
    </source>
</evidence>
<organism evidence="2 3">
    <name type="scientific">Parastrongyloides trichosuri</name>
    <name type="common">Possum-specific nematode worm</name>
    <dbReference type="NCBI Taxonomy" id="131310"/>
    <lineage>
        <taxon>Eukaryota</taxon>
        <taxon>Metazoa</taxon>
        <taxon>Ecdysozoa</taxon>
        <taxon>Nematoda</taxon>
        <taxon>Chromadorea</taxon>
        <taxon>Rhabditida</taxon>
        <taxon>Tylenchina</taxon>
        <taxon>Panagrolaimomorpha</taxon>
        <taxon>Strongyloidoidea</taxon>
        <taxon>Strongyloididae</taxon>
        <taxon>Parastrongyloides</taxon>
    </lineage>
</organism>
<feature type="region of interest" description="Disordered" evidence="1">
    <location>
        <begin position="228"/>
        <end position="247"/>
    </location>
</feature>
<protein>
    <submittedName>
        <fullName evidence="3">LisH domain-containing protein</fullName>
    </submittedName>
</protein>
<name>A0A0N4ZYP3_PARTI</name>
<proteinExistence type="predicted"/>
<dbReference type="STRING" id="131310.A0A0N4ZYP3"/>
<dbReference type="WBParaSite" id="PTRK_0001391000.1">
    <property type="protein sequence ID" value="PTRK_0001391000.1"/>
    <property type="gene ID" value="PTRK_0001391000"/>
</dbReference>
<keyword evidence="2" id="KW-1185">Reference proteome</keyword>
<evidence type="ECO:0000256" key="1">
    <source>
        <dbReference type="SAM" id="MobiDB-lite"/>
    </source>
</evidence>
<evidence type="ECO:0000313" key="3">
    <source>
        <dbReference type="WBParaSite" id="PTRK_0001391000.1"/>
    </source>
</evidence>
<accession>A0A0N4ZYP3</accession>
<dbReference type="Proteomes" id="UP000038045">
    <property type="component" value="Unplaced"/>
</dbReference>
<sequence>MASTSNVNQPMIQNKLLKKFSEYEYSDKIKQFSRFLFDFYKYDNWDIPFDYSESKIEAMYTKLGFEKDKAELRLLLLGQLISSKDLENILINKNVNPDEHLNNEVILNKIESLKKIISSVDEISIPEYPDLCAYIKEHLKNDLYESCSTSIYITKEVPDLIDKYCLETKLETFKILSLSKEAKDKLYFNLAEKFQVAVSNNRFKYFNEIGAVRRKANEVGDTMFIESTSEDNDEEELEEEVEDEENYDYEDDDIDEFYDEIEPTVSQVDEEQNCSNNITNDIVMASSSQTNEEEDCIVDEVITKPPSPHNIKNEDVTTDEMEVDIKSNSEVVIVGYGAGAKFETQSVKDIEVIVLSDDDDDEMN</sequence>
<dbReference type="AlphaFoldDB" id="A0A0N4ZYP3"/>